<dbReference type="RefSeq" id="WP_148812909.1">
    <property type="nucleotide sequence ID" value="NZ_VSZI01000001.1"/>
</dbReference>
<dbReference type="Proteomes" id="UP000324726">
    <property type="component" value="Unassembled WGS sequence"/>
</dbReference>
<sequence length="254" mass="27543">MNAGPGNTGDSFRRRDPERGQRPPRDAQPPLPPEVYRRRRIAAIAAVVVVILLLWWLLSSLGGSQEDASTPAADTTQSSSAAPTSGKEKKPDAKDKKAESEKQAAKKSEDKKDAEPKDPAAEKTSCELADLRVTAVPGKSTFDPGEEPTFYAKIANPTKADCVIDVDEAKLLFEVFAMDDYHRVWGDLDCNEPSITGEVTIEAGESQNYKMGSWSRTTSAPDQCDARQPVGPGSYLLYAHLGDNVSQPATFNMS</sequence>
<gene>
    <name evidence="3" type="ORF">FYJ87_08460</name>
</gene>
<reference evidence="3 4" key="1">
    <citation type="submission" date="2019-08" db="EMBL/GenBank/DDBJ databases">
        <title>Draft genome of C. urealyticum strain VH4248.</title>
        <authorList>
            <person name="Navas J."/>
        </authorList>
    </citation>
    <scope>NUCLEOTIDE SEQUENCE [LARGE SCALE GENOMIC DNA]</scope>
    <source>
        <strain evidence="3 4">VH4248</strain>
    </source>
</reference>
<comment type="caution">
    <text evidence="3">The sequence shown here is derived from an EMBL/GenBank/DDBJ whole genome shotgun (WGS) entry which is preliminary data.</text>
</comment>
<feature type="transmembrane region" description="Helical" evidence="2">
    <location>
        <begin position="41"/>
        <end position="58"/>
    </location>
</feature>
<dbReference type="EMBL" id="VSZI01000001">
    <property type="protein sequence ID" value="TYR20920.1"/>
    <property type="molecule type" value="Genomic_DNA"/>
</dbReference>
<keyword evidence="2" id="KW-0812">Transmembrane</keyword>
<evidence type="ECO:0000256" key="2">
    <source>
        <dbReference type="SAM" id="Phobius"/>
    </source>
</evidence>
<accession>A0A5D4G2Y5</accession>
<feature type="region of interest" description="Disordered" evidence="1">
    <location>
        <begin position="1"/>
        <end position="32"/>
    </location>
</feature>
<keyword evidence="2" id="KW-1133">Transmembrane helix</keyword>
<keyword evidence="2" id="KW-0472">Membrane</keyword>
<name>A0A5D4G2Y5_9CORY</name>
<feature type="compositionally biased region" description="Polar residues" evidence="1">
    <location>
        <begin position="64"/>
        <end position="83"/>
    </location>
</feature>
<protein>
    <submittedName>
        <fullName evidence="3">Uncharacterized protein</fullName>
    </submittedName>
</protein>
<feature type="compositionally biased region" description="Basic and acidic residues" evidence="1">
    <location>
        <begin position="86"/>
        <end position="125"/>
    </location>
</feature>
<proteinExistence type="predicted"/>
<dbReference type="AlphaFoldDB" id="A0A5D4G2Y5"/>
<evidence type="ECO:0000313" key="3">
    <source>
        <dbReference type="EMBL" id="TYR20920.1"/>
    </source>
</evidence>
<evidence type="ECO:0000313" key="4">
    <source>
        <dbReference type="Proteomes" id="UP000324726"/>
    </source>
</evidence>
<feature type="compositionally biased region" description="Basic and acidic residues" evidence="1">
    <location>
        <begin position="11"/>
        <end position="25"/>
    </location>
</feature>
<evidence type="ECO:0000256" key="1">
    <source>
        <dbReference type="SAM" id="MobiDB-lite"/>
    </source>
</evidence>
<feature type="region of interest" description="Disordered" evidence="1">
    <location>
        <begin position="64"/>
        <end position="126"/>
    </location>
</feature>
<organism evidence="3 4">
    <name type="scientific">Corynebacterium urealyticum</name>
    <dbReference type="NCBI Taxonomy" id="43771"/>
    <lineage>
        <taxon>Bacteria</taxon>
        <taxon>Bacillati</taxon>
        <taxon>Actinomycetota</taxon>
        <taxon>Actinomycetes</taxon>
        <taxon>Mycobacteriales</taxon>
        <taxon>Corynebacteriaceae</taxon>
        <taxon>Corynebacterium</taxon>
    </lineage>
</organism>